<dbReference type="Pfam" id="PF00291">
    <property type="entry name" value="PALP"/>
    <property type="match status" value="1"/>
</dbReference>
<dbReference type="Pfam" id="PF00571">
    <property type="entry name" value="CBS"/>
    <property type="match status" value="1"/>
</dbReference>
<dbReference type="AlphaFoldDB" id="A0A7U3USD4"/>
<evidence type="ECO:0000256" key="5">
    <source>
        <dbReference type="ARBA" id="ARBA00022898"/>
    </source>
</evidence>
<dbReference type="EC" id="4.2.1.22" evidence="4 10"/>
<evidence type="ECO:0000259" key="12">
    <source>
        <dbReference type="PROSITE" id="PS51371"/>
    </source>
</evidence>
<protein>
    <recommendedName>
        <fullName evidence="8 10">Cystathionine beta-synthase</fullName>
        <ecNumber evidence="4 10">4.2.1.22</ecNumber>
    </recommendedName>
</protein>
<dbReference type="Proteomes" id="UP000595703">
    <property type="component" value="Chromosome"/>
</dbReference>
<dbReference type="PROSITE" id="PS51371">
    <property type="entry name" value="CBS"/>
    <property type="match status" value="1"/>
</dbReference>
<evidence type="ECO:0000256" key="2">
    <source>
        <dbReference type="ARBA" id="ARBA00005003"/>
    </source>
</evidence>
<dbReference type="InterPro" id="IPR001926">
    <property type="entry name" value="TrpB-like_PALP"/>
</dbReference>
<evidence type="ECO:0000256" key="8">
    <source>
        <dbReference type="ARBA" id="ARBA00026192"/>
    </source>
</evidence>
<dbReference type="CDD" id="cd01561">
    <property type="entry name" value="CBS_like"/>
    <property type="match status" value="1"/>
</dbReference>
<evidence type="ECO:0000256" key="10">
    <source>
        <dbReference type="NCBIfam" id="TIGR01137"/>
    </source>
</evidence>
<reference evidence="13 14" key="2">
    <citation type="journal article" date="2011" name="J. Antibiot.">
        <title>Furaquinocins I and J: novel polyketide isoprenoid hybrid compounds from Streptomyces reveromyceticus SN-593.</title>
        <authorList>
            <person name="Panthee S."/>
            <person name="Takahashi S."/>
            <person name="Takagi H."/>
            <person name="Nogawa T."/>
            <person name="Oowada E."/>
            <person name="Uramoto M."/>
            <person name="Osada H."/>
        </authorList>
    </citation>
    <scope>NUCLEOTIDE SEQUENCE [LARGE SCALE GENOMIC DNA]</scope>
    <source>
        <strain evidence="13 14">SN-593</strain>
    </source>
</reference>
<evidence type="ECO:0000256" key="4">
    <source>
        <dbReference type="ARBA" id="ARBA00012041"/>
    </source>
</evidence>
<organism evidence="13 14">
    <name type="scientific">Actinacidiphila reveromycinica</name>
    <dbReference type="NCBI Taxonomy" id="659352"/>
    <lineage>
        <taxon>Bacteria</taxon>
        <taxon>Bacillati</taxon>
        <taxon>Actinomycetota</taxon>
        <taxon>Actinomycetes</taxon>
        <taxon>Kitasatosporales</taxon>
        <taxon>Streptomycetaceae</taxon>
        <taxon>Actinacidiphila</taxon>
    </lineage>
</organism>
<gene>
    <name evidence="13" type="ORF">RVR_3632</name>
</gene>
<keyword evidence="7" id="KW-0456">Lyase</keyword>
<dbReference type="CDD" id="cd04608">
    <property type="entry name" value="CBS_pair_CBS"/>
    <property type="match status" value="1"/>
</dbReference>
<dbReference type="GO" id="GO:0005737">
    <property type="term" value="C:cytoplasm"/>
    <property type="evidence" value="ECO:0007669"/>
    <property type="project" value="InterPro"/>
</dbReference>
<evidence type="ECO:0000256" key="3">
    <source>
        <dbReference type="ARBA" id="ARBA00007103"/>
    </source>
</evidence>
<evidence type="ECO:0000313" key="14">
    <source>
        <dbReference type="Proteomes" id="UP000595703"/>
    </source>
</evidence>
<comment type="similarity">
    <text evidence="3">Belongs to the cysteine synthase/cystathionine beta-synthase family.</text>
</comment>
<evidence type="ECO:0000256" key="9">
    <source>
        <dbReference type="ARBA" id="ARBA00047490"/>
    </source>
</evidence>
<dbReference type="FunFam" id="3.40.50.1100:FF:000003">
    <property type="entry name" value="Cystathionine beta-synthase"/>
    <property type="match status" value="1"/>
</dbReference>
<comment type="catalytic activity">
    <reaction evidence="9">
        <text>L-homocysteine + L-serine = L,L-cystathionine + H2O</text>
        <dbReference type="Rhea" id="RHEA:10112"/>
        <dbReference type="ChEBI" id="CHEBI:15377"/>
        <dbReference type="ChEBI" id="CHEBI:33384"/>
        <dbReference type="ChEBI" id="CHEBI:58161"/>
        <dbReference type="ChEBI" id="CHEBI:58199"/>
        <dbReference type="EC" id="4.2.1.22"/>
    </reaction>
</comment>
<keyword evidence="5" id="KW-0663">Pyridoxal phosphate</keyword>
<dbReference type="UniPathway" id="UPA00136">
    <property type="reaction ID" value="UER00201"/>
</dbReference>
<reference evidence="13 14" key="3">
    <citation type="journal article" date="2011" name="Nat. Chem. Biol.">
        <title>Reveromycin A biosynthesis uses RevG and RevJ for stereospecific spiroacetal formation.</title>
        <authorList>
            <person name="Takahashi S."/>
            <person name="Toyoda A."/>
            <person name="Sekiyama Y."/>
            <person name="Takagi H."/>
            <person name="Nogawa T."/>
            <person name="Uramoto M."/>
            <person name="Suzuki R."/>
            <person name="Koshino H."/>
            <person name="Kumano T."/>
            <person name="Panthee S."/>
            <person name="Dairi T."/>
            <person name="Ishikawa J."/>
            <person name="Ikeda H."/>
            <person name="Sakaki Y."/>
            <person name="Osada H."/>
        </authorList>
    </citation>
    <scope>NUCLEOTIDE SEQUENCE [LARGE SCALE GENOMIC DNA]</scope>
    <source>
        <strain evidence="13 14">SN-593</strain>
    </source>
</reference>
<evidence type="ECO:0000256" key="1">
    <source>
        <dbReference type="ARBA" id="ARBA00001933"/>
    </source>
</evidence>
<name>A0A7U3USD4_9ACTN</name>
<evidence type="ECO:0000256" key="11">
    <source>
        <dbReference type="PROSITE-ProRule" id="PRU00703"/>
    </source>
</evidence>
<dbReference type="Gene3D" id="3.10.580.10">
    <property type="entry name" value="CBS-domain"/>
    <property type="match status" value="1"/>
</dbReference>
<dbReference type="GO" id="GO:0019343">
    <property type="term" value="P:cysteine biosynthetic process via cystathionine"/>
    <property type="evidence" value="ECO:0007669"/>
    <property type="project" value="InterPro"/>
</dbReference>
<dbReference type="Gene3D" id="3.40.50.1100">
    <property type="match status" value="2"/>
</dbReference>
<keyword evidence="6 11" id="KW-0129">CBS domain</keyword>
<reference evidence="13 14" key="1">
    <citation type="journal article" date="2010" name="J. Bacteriol.">
        <title>Biochemical characterization of a novel indole prenyltransferase from Streptomyces sp. SN-593.</title>
        <authorList>
            <person name="Takahashi S."/>
            <person name="Takagi H."/>
            <person name="Toyoda A."/>
            <person name="Uramoto M."/>
            <person name="Nogawa T."/>
            <person name="Ueki M."/>
            <person name="Sakaki Y."/>
            <person name="Osada H."/>
        </authorList>
    </citation>
    <scope>NUCLEOTIDE SEQUENCE [LARGE SCALE GENOMIC DNA]</scope>
    <source>
        <strain evidence="13 14">SN-593</strain>
    </source>
</reference>
<dbReference type="InterPro" id="IPR001216">
    <property type="entry name" value="P-phosphate_BS"/>
</dbReference>
<dbReference type="InterPro" id="IPR046353">
    <property type="entry name" value="CBS_C"/>
</dbReference>
<sequence>MQFHDSMISLVGNTPLVRLNSVTAGIEATVLAKVEYFNPGGSVKDRIALRMIEAAEESGQLRPGGTIVEPTSGNTGVGLAMVAQRKGYHCIFVCPDKVSADKINVLRAYGAEVVVCPTAVDPSHPDSYYNVSDRLVRETPNAWKPDQYSNPNNPLSHYHSTGPELWKQTEGRITHFVAGVGTGGTISGTGRYLKDVSEGRVKVIGADPEGSVYSGGSGRPYLVEGVGEDFWPTAYDRDVADGIVAVSDKDSFQMTRRLAREEGLLVGGSCGMAVVAALEVASGLGKDDVVVVLLPDSGRGYLSKIFSDEWMGSHGFLDENEGEPRVVDVLAHKDGGLPNLVHMHPDETVGQAIEVLREYGVSQMPVVKPGAGHPDVMAAEVIGSVVERELLDALFTKRANLDDPLERHLCPPLPQVGSGEPVADLMAVLENADAAVVLVEGKPTNVVSRQDLLGFLAGHGAA</sequence>
<feature type="domain" description="CBS" evidence="12">
    <location>
        <begin position="336"/>
        <end position="400"/>
    </location>
</feature>
<dbReference type="SMART" id="SM00116">
    <property type="entry name" value="CBS"/>
    <property type="match status" value="2"/>
</dbReference>
<dbReference type="RefSeq" id="WP_202233992.1">
    <property type="nucleotide sequence ID" value="NZ_AP018365.1"/>
</dbReference>
<dbReference type="FunFam" id="3.40.50.1100:FF:000118">
    <property type="entry name" value="Related to CYS4-cystathionine beta-synthase"/>
    <property type="match status" value="1"/>
</dbReference>
<dbReference type="GO" id="GO:0016765">
    <property type="term" value="F:transferase activity, transferring alkyl or aryl (other than methyl) groups"/>
    <property type="evidence" value="ECO:0007669"/>
    <property type="project" value="UniProtKB-ARBA"/>
</dbReference>
<dbReference type="InterPro" id="IPR050214">
    <property type="entry name" value="Cys_Synth/Cystath_Beta-Synth"/>
</dbReference>
<dbReference type="InterPro" id="IPR046342">
    <property type="entry name" value="CBS_dom_sf"/>
</dbReference>
<dbReference type="InterPro" id="IPR005857">
    <property type="entry name" value="Cysta_beta_synth"/>
</dbReference>
<reference evidence="13 14" key="4">
    <citation type="journal article" date="2020" name="Sci. Rep.">
        <title>beta-carboline chemical signals induce reveromycin production through a LuxR family regulator in Streptomyces sp. SN-593.</title>
        <authorList>
            <person name="Panthee S."/>
            <person name="Kito N."/>
            <person name="Hayashi T."/>
            <person name="Shimizu T."/>
            <person name="Ishikawa J."/>
            <person name="Hamamoto H."/>
            <person name="Osada H."/>
            <person name="Takahashi S."/>
        </authorList>
    </citation>
    <scope>NUCLEOTIDE SEQUENCE [LARGE SCALE GENOMIC DNA]</scope>
    <source>
        <strain evidence="13 14">SN-593</strain>
    </source>
</reference>
<dbReference type="InterPro" id="IPR000644">
    <property type="entry name" value="CBS_dom"/>
</dbReference>
<dbReference type="KEGG" id="arev:RVR_3632"/>
<dbReference type="NCBIfam" id="TIGR01137">
    <property type="entry name" value="cysta_beta"/>
    <property type="match status" value="1"/>
</dbReference>
<accession>A0A7U3USD4</accession>
<dbReference type="GO" id="GO:0004122">
    <property type="term" value="F:cystathionine beta-synthase activity"/>
    <property type="evidence" value="ECO:0007669"/>
    <property type="project" value="UniProtKB-UniRule"/>
</dbReference>
<dbReference type="PROSITE" id="PS00901">
    <property type="entry name" value="CYS_SYNTHASE"/>
    <property type="match status" value="1"/>
</dbReference>
<comment type="pathway">
    <text evidence="2">Amino-acid biosynthesis; L-cysteine biosynthesis; L-cysteine from L-homocysteine and L-serine: step 1/2.</text>
</comment>
<dbReference type="GO" id="GO:0006535">
    <property type="term" value="P:cysteine biosynthetic process from serine"/>
    <property type="evidence" value="ECO:0007669"/>
    <property type="project" value="InterPro"/>
</dbReference>
<evidence type="ECO:0000256" key="6">
    <source>
        <dbReference type="ARBA" id="ARBA00023122"/>
    </source>
</evidence>
<dbReference type="FunFam" id="3.10.580.10:FF:000022">
    <property type="entry name" value="Cystathionine beta-synthase Cbs"/>
    <property type="match status" value="1"/>
</dbReference>
<dbReference type="EMBL" id="AP018365">
    <property type="protein sequence ID" value="BBA97741.1"/>
    <property type="molecule type" value="Genomic_DNA"/>
</dbReference>
<dbReference type="SUPFAM" id="SSF53686">
    <property type="entry name" value="Tryptophan synthase beta subunit-like PLP-dependent enzymes"/>
    <property type="match status" value="1"/>
</dbReference>
<proteinExistence type="inferred from homology"/>
<dbReference type="SUPFAM" id="SSF54631">
    <property type="entry name" value="CBS-domain pair"/>
    <property type="match status" value="1"/>
</dbReference>
<comment type="cofactor">
    <cofactor evidence="1">
        <name>pyridoxal 5'-phosphate</name>
        <dbReference type="ChEBI" id="CHEBI:597326"/>
    </cofactor>
</comment>
<dbReference type="PANTHER" id="PTHR10314">
    <property type="entry name" value="CYSTATHIONINE BETA-SYNTHASE"/>
    <property type="match status" value="1"/>
</dbReference>
<dbReference type="InterPro" id="IPR036052">
    <property type="entry name" value="TrpB-like_PALP_sf"/>
</dbReference>
<keyword evidence="14" id="KW-1185">Reference proteome</keyword>
<evidence type="ECO:0000256" key="7">
    <source>
        <dbReference type="ARBA" id="ARBA00023239"/>
    </source>
</evidence>
<evidence type="ECO:0000313" key="13">
    <source>
        <dbReference type="EMBL" id="BBA97741.1"/>
    </source>
</evidence>